<reference evidence="9 10" key="1">
    <citation type="submission" date="2018-08" db="EMBL/GenBank/DDBJ databases">
        <title>The reduced genetic potential of extracellular carbohydrate catabolism in Euzebyella marina RN62, a Flavobacteriia bacterium isolated from the hadal water.</title>
        <authorList>
            <person name="Xue C."/>
        </authorList>
    </citation>
    <scope>NUCLEOTIDE SEQUENCE [LARGE SCALE GENOMIC DNA]</scope>
    <source>
        <strain evidence="9 10">RN62</strain>
    </source>
</reference>
<dbReference type="Pfam" id="PF12704">
    <property type="entry name" value="MacB_PCD"/>
    <property type="match status" value="1"/>
</dbReference>
<keyword evidence="2" id="KW-1003">Cell membrane</keyword>
<dbReference type="Proteomes" id="UP000276309">
    <property type="component" value="Chromosome"/>
</dbReference>
<feature type="transmembrane region" description="Helical" evidence="6">
    <location>
        <begin position="341"/>
        <end position="366"/>
    </location>
</feature>
<feature type="domain" description="ABC3 transporter permease C-terminal" evidence="7">
    <location>
        <begin position="291"/>
        <end position="406"/>
    </location>
</feature>
<comment type="subcellular location">
    <subcellularLocation>
        <location evidence="1">Cell membrane</location>
        <topology evidence="1">Multi-pass membrane protein</topology>
    </subcellularLocation>
</comment>
<evidence type="ECO:0000256" key="5">
    <source>
        <dbReference type="ARBA" id="ARBA00023136"/>
    </source>
</evidence>
<dbReference type="RefSeq" id="WP_121850392.1">
    <property type="nucleotide sequence ID" value="NZ_CP032050.1"/>
</dbReference>
<feature type="transmembrane region" description="Helical" evidence="6">
    <location>
        <begin position="759"/>
        <end position="779"/>
    </location>
</feature>
<dbReference type="InterPro" id="IPR025857">
    <property type="entry name" value="MacB_PCD"/>
</dbReference>
<dbReference type="GO" id="GO:0022857">
    <property type="term" value="F:transmembrane transporter activity"/>
    <property type="evidence" value="ECO:0007669"/>
    <property type="project" value="TreeGrafter"/>
</dbReference>
<sequence length="793" mass="88719">MLKNHLKIAWRNLRRNSLFSLINVLGLSIGLASTFLIFFWVTDEMSVDKFHENNDRLYQVMMRSEENGIVKIHDGTQGPLAEALEKDLPEVENAVTVMNLQEVGMSITFSAGENNFKTQGLFASSNFFDVFSFPLVYGDASQVLNKKEAVVVSESFAVKLFGSVEKAINSPIEYFMFGQNQTAQISGVFKDTPDNSTMKFSFVATKQKLLEDMWTNGKEWGNTGPNTYITLKDNSDVKAFESKIDRFVDKYNEGNMFSLFLRKYADTYLYGNYKDGIQTGGRITYIKLFSFIGLLVLLIACINFMNLSTARVTKRFKEIGIKKTVGGTKNHLVVQFLTESLFLALLSLIVAMLLIVFLMPVFNFITGKNLGLTLIFEHLGVLTLATIITGLIAGSYPAFYLSRFSPLATLKGKFKSKGGELLARKGLVVFQFTASLILIIAVLIISDQINYAINKPIGYQKGHMVQIDLEGKAFEQSSSFFDEIEKVDGVESVGAISESIISEDGGSSTYGIDWAGKPDNLEIDFVFRNVNHNLVQTMNIQMADGDTFSKEMGDLESYLLFNEEAIRLMGLQNPVGKKVRLWGEEKVILGVMKNFHTASVLHSISPVVFRCSPMGHSLAMVRVKSGEEANTLASMNEVFEKFNPGYDFSYTFQDQAYNLQYLTEQRILSLSRYFAILAIFISCLGLFGLAAFNTETRIKEIGIRKVLGSSTYQILSLLSSDFMRLIGLSILLGLPIAYYVMSDWLLKFEYRVDISWSSFFLSSILTVAVALITISFQALKAAHANPVKSLRTE</sequence>
<feature type="transmembrane region" description="Helical" evidence="6">
    <location>
        <begin position="378"/>
        <end position="401"/>
    </location>
</feature>
<dbReference type="GO" id="GO:0005886">
    <property type="term" value="C:plasma membrane"/>
    <property type="evidence" value="ECO:0007669"/>
    <property type="project" value="UniProtKB-SubCell"/>
</dbReference>
<feature type="domain" description="MacB-like periplasmic core" evidence="8">
    <location>
        <begin position="20"/>
        <end position="246"/>
    </location>
</feature>
<proteinExistence type="predicted"/>
<keyword evidence="5 6" id="KW-0472">Membrane</keyword>
<protein>
    <submittedName>
        <fullName evidence="9">ABC transporter permease</fullName>
    </submittedName>
</protein>
<dbReference type="PANTHER" id="PTHR30572">
    <property type="entry name" value="MEMBRANE COMPONENT OF TRANSPORTER-RELATED"/>
    <property type="match status" value="1"/>
</dbReference>
<feature type="transmembrane region" description="Helical" evidence="6">
    <location>
        <begin position="673"/>
        <end position="693"/>
    </location>
</feature>
<dbReference type="OrthoDB" id="5933722at2"/>
<evidence type="ECO:0000313" key="9">
    <source>
        <dbReference type="EMBL" id="AYN69386.1"/>
    </source>
</evidence>
<dbReference type="AlphaFoldDB" id="A0A3G2LAT7"/>
<keyword evidence="10" id="KW-1185">Reference proteome</keyword>
<dbReference type="KEGG" id="emar:D1013_19340"/>
<gene>
    <name evidence="9" type="ORF">D1013_19340</name>
</gene>
<name>A0A3G2LAT7_9FLAO</name>
<dbReference type="InterPro" id="IPR050250">
    <property type="entry name" value="Macrolide_Exporter_MacB"/>
</dbReference>
<dbReference type="Pfam" id="PF02687">
    <property type="entry name" value="FtsX"/>
    <property type="match status" value="2"/>
</dbReference>
<feature type="transmembrane region" description="Helical" evidence="6">
    <location>
        <begin position="422"/>
        <end position="445"/>
    </location>
</feature>
<evidence type="ECO:0000313" key="10">
    <source>
        <dbReference type="Proteomes" id="UP000276309"/>
    </source>
</evidence>
<keyword evidence="3 6" id="KW-0812">Transmembrane</keyword>
<evidence type="ECO:0000256" key="6">
    <source>
        <dbReference type="SAM" id="Phobius"/>
    </source>
</evidence>
<feature type="domain" description="ABC3 transporter permease C-terminal" evidence="7">
    <location>
        <begin position="674"/>
        <end position="786"/>
    </location>
</feature>
<dbReference type="EMBL" id="CP032050">
    <property type="protein sequence ID" value="AYN69386.1"/>
    <property type="molecule type" value="Genomic_DNA"/>
</dbReference>
<feature type="transmembrane region" description="Helical" evidence="6">
    <location>
        <begin position="288"/>
        <end position="307"/>
    </location>
</feature>
<feature type="transmembrane region" description="Helical" evidence="6">
    <location>
        <begin position="714"/>
        <end position="739"/>
    </location>
</feature>
<keyword evidence="4 6" id="KW-1133">Transmembrane helix</keyword>
<evidence type="ECO:0000256" key="4">
    <source>
        <dbReference type="ARBA" id="ARBA00022989"/>
    </source>
</evidence>
<evidence type="ECO:0000259" key="8">
    <source>
        <dbReference type="Pfam" id="PF12704"/>
    </source>
</evidence>
<evidence type="ECO:0000256" key="3">
    <source>
        <dbReference type="ARBA" id="ARBA00022692"/>
    </source>
</evidence>
<evidence type="ECO:0000259" key="7">
    <source>
        <dbReference type="Pfam" id="PF02687"/>
    </source>
</evidence>
<dbReference type="PANTHER" id="PTHR30572:SF18">
    <property type="entry name" value="ABC-TYPE MACROLIDE FAMILY EXPORT SYSTEM PERMEASE COMPONENT 2"/>
    <property type="match status" value="1"/>
</dbReference>
<evidence type="ECO:0000256" key="2">
    <source>
        <dbReference type="ARBA" id="ARBA00022475"/>
    </source>
</evidence>
<feature type="transmembrane region" description="Helical" evidence="6">
    <location>
        <begin position="21"/>
        <end position="41"/>
    </location>
</feature>
<organism evidence="9 10">
    <name type="scientific">Euzebyella marina</name>
    <dbReference type="NCBI Taxonomy" id="1761453"/>
    <lineage>
        <taxon>Bacteria</taxon>
        <taxon>Pseudomonadati</taxon>
        <taxon>Bacteroidota</taxon>
        <taxon>Flavobacteriia</taxon>
        <taxon>Flavobacteriales</taxon>
        <taxon>Flavobacteriaceae</taxon>
        <taxon>Euzebyella</taxon>
    </lineage>
</organism>
<dbReference type="InterPro" id="IPR003838">
    <property type="entry name" value="ABC3_permease_C"/>
</dbReference>
<evidence type="ECO:0000256" key="1">
    <source>
        <dbReference type="ARBA" id="ARBA00004651"/>
    </source>
</evidence>
<accession>A0A3G2LAT7</accession>